<dbReference type="SUPFAM" id="SSF109604">
    <property type="entry name" value="HD-domain/PDEase-like"/>
    <property type="match status" value="1"/>
</dbReference>
<dbReference type="RefSeq" id="WP_016647923.1">
    <property type="nucleotide sequence ID" value="NZ_JASOOE010000011.1"/>
</dbReference>
<evidence type="ECO:0000259" key="1">
    <source>
        <dbReference type="PROSITE" id="PS51831"/>
    </source>
</evidence>
<dbReference type="SMART" id="SM00471">
    <property type="entry name" value="HDc"/>
    <property type="match status" value="1"/>
</dbReference>
<evidence type="ECO:0000313" key="2">
    <source>
        <dbReference type="EMBL" id="MDK7187608.1"/>
    </source>
</evidence>
<organism evidence="2 3">
    <name type="scientific">Facklamia hominis</name>
    <dbReference type="NCBI Taxonomy" id="178214"/>
    <lineage>
        <taxon>Bacteria</taxon>
        <taxon>Bacillati</taxon>
        <taxon>Bacillota</taxon>
        <taxon>Bacilli</taxon>
        <taxon>Lactobacillales</taxon>
        <taxon>Aerococcaceae</taxon>
        <taxon>Facklamia</taxon>
    </lineage>
</organism>
<gene>
    <name evidence="2" type="ORF">QP433_06405</name>
</gene>
<dbReference type="PROSITE" id="PS51831">
    <property type="entry name" value="HD"/>
    <property type="match status" value="1"/>
</dbReference>
<sequence>MISKWKDDREYLDDVADLMDNQQVQSLKNYVHHHYTNRLDHSIGVSYRSYRLAKWLGLDAKATARAGLLHDLFFYDSKDKKTVGGRGHNYEHPRIALKNALAITQLSPKEQDIIVKHMFGATLALPAYPESYIVTLMDKYSSIRELLTGMKEAVKHRAPFKYFVSVR</sequence>
<dbReference type="InterPro" id="IPR006674">
    <property type="entry name" value="HD_domain"/>
</dbReference>
<comment type="caution">
    <text evidence="2">The sequence shown here is derived from an EMBL/GenBank/DDBJ whole genome shotgun (WGS) entry which is preliminary data.</text>
</comment>
<proteinExistence type="predicted"/>
<dbReference type="Proteomes" id="UP001229251">
    <property type="component" value="Unassembled WGS sequence"/>
</dbReference>
<reference evidence="2" key="1">
    <citation type="submission" date="2023-05" db="EMBL/GenBank/DDBJ databases">
        <title>Cataloging the Phylogenetic Diversity of Human Bladder Bacteria.</title>
        <authorList>
            <person name="Du J."/>
        </authorList>
    </citation>
    <scope>NUCLEOTIDE SEQUENCE</scope>
    <source>
        <strain evidence="2">UMB1231</strain>
    </source>
</reference>
<feature type="domain" description="HD" evidence="1">
    <location>
        <begin position="38"/>
        <end position="143"/>
    </location>
</feature>
<dbReference type="InterPro" id="IPR003607">
    <property type="entry name" value="HD/PDEase_dom"/>
</dbReference>
<dbReference type="AlphaFoldDB" id="A0AAJ1V2Z1"/>
<evidence type="ECO:0000313" key="3">
    <source>
        <dbReference type="Proteomes" id="UP001229251"/>
    </source>
</evidence>
<protein>
    <submittedName>
        <fullName evidence="2">HD domain-containing protein</fullName>
    </submittedName>
</protein>
<dbReference type="Pfam" id="PF01966">
    <property type="entry name" value="HD"/>
    <property type="match status" value="1"/>
</dbReference>
<dbReference type="Gene3D" id="1.10.3210.10">
    <property type="entry name" value="Hypothetical protein af1432"/>
    <property type="match status" value="1"/>
</dbReference>
<name>A0AAJ1V2Z1_9LACT</name>
<accession>A0AAJ1V2Z1</accession>
<dbReference type="CDD" id="cd00077">
    <property type="entry name" value="HDc"/>
    <property type="match status" value="1"/>
</dbReference>
<dbReference type="EMBL" id="JASOOE010000011">
    <property type="protein sequence ID" value="MDK7187608.1"/>
    <property type="molecule type" value="Genomic_DNA"/>
</dbReference>